<proteinExistence type="predicted"/>
<dbReference type="EMBL" id="AP009608">
    <property type="protein sequence ID" value="BAH69306.1"/>
    <property type="molecule type" value="Genomic_DNA"/>
</dbReference>
<dbReference type="InterPro" id="IPR007326">
    <property type="entry name" value="Lipoprotein-assoc_dom"/>
</dbReference>
<evidence type="ECO:0000256" key="1">
    <source>
        <dbReference type="SAM" id="SignalP"/>
    </source>
</evidence>
<evidence type="ECO:0000259" key="2">
    <source>
        <dbReference type="Pfam" id="PF04200"/>
    </source>
</evidence>
<dbReference type="PROSITE" id="PS51257">
    <property type="entry name" value="PROKAR_LIPOPROTEIN"/>
    <property type="match status" value="1"/>
</dbReference>
<dbReference type="PATRIC" id="fig|496833.3.peg.42"/>
<feature type="domain" description="Lipoprotein-associated type-17" evidence="2">
    <location>
        <begin position="41"/>
        <end position="117"/>
    </location>
</feature>
<gene>
    <name evidence="3" type="ordered locus">MBIO_0041</name>
</gene>
<protein>
    <recommendedName>
        <fullName evidence="2">Lipoprotein-associated type-17 domain-containing protein</fullName>
    </recommendedName>
</protein>
<accession>C4XDT4</accession>
<dbReference type="AlphaFoldDB" id="C4XDT4"/>
<organism evidence="3 4">
    <name type="scientific">Mycoplasmopsis fermentans (strain ATCC 19989 / NBRC 14854 / NCTC 10117 / PG18)</name>
    <name type="common">Mycoplasma fermentans</name>
    <dbReference type="NCBI Taxonomy" id="496833"/>
    <lineage>
        <taxon>Bacteria</taxon>
        <taxon>Bacillati</taxon>
        <taxon>Mycoplasmatota</taxon>
        <taxon>Mycoplasmoidales</taxon>
        <taxon>Metamycoplasmataceae</taxon>
        <taxon>Mycoplasmopsis</taxon>
    </lineage>
</organism>
<keyword evidence="4" id="KW-1185">Reference proteome</keyword>
<dbReference type="Pfam" id="PF04200">
    <property type="entry name" value="Lipoprotein_17"/>
    <property type="match status" value="2"/>
</dbReference>
<feature type="chain" id="PRO_5002944061" description="Lipoprotein-associated type-17 domain-containing protein" evidence="1">
    <location>
        <begin position="28"/>
        <end position="597"/>
    </location>
</feature>
<dbReference type="HOGENOM" id="CLU_456957_0_0_14"/>
<evidence type="ECO:0000313" key="4">
    <source>
        <dbReference type="Proteomes" id="UP000006810"/>
    </source>
</evidence>
<evidence type="ECO:0000313" key="3">
    <source>
        <dbReference type="EMBL" id="BAH69306.1"/>
    </source>
</evidence>
<feature type="signal peptide" evidence="1">
    <location>
        <begin position="1"/>
        <end position="27"/>
    </location>
</feature>
<dbReference type="KEGG" id="mfp:MBIO_0041"/>
<dbReference type="Proteomes" id="UP000006810">
    <property type="component" value="Chromosome"/>
</dbReference>
<sequence>MVRKETMKKIKMILTLSSLTTCLPIIATSCKNEKEEKITNFDEVKSKLTFDVDNKSNIKASEFKDTNLIKINNLPSDFKKEITLENYEDGKIKFKLILIDKNNKKSQAYTITISGFKAETATPTINWDEEKGKVSFEIANLKRKPSTVIESEIEIKRPQLDSSIKINLTLEPNDAEKKLVIKWKMTKDTSNSPVYTFEISNFEFTEEFDFVNFDEVASKYKELKLLTANKAEAKNVIAAYNATKSSSLDAKIKDNILVLMAGIFAKGKNSSKPQASWFNKSIKLLEAESKTNSHIEDIYPAVQSLNSILASYDQLENDEKTKADEIIPATINALAEKYFGANQVIYKEHYFYQEKMLELIARTFATLSDTQKTANKTKLDILYNATKIFLPKASNLNSFKGEDANLSDGKNYKPTFNRWANKMYSITVSKYVIALANKDKDEAKNVLKDFWEWTKDKNAANISLKEKSSYYFNFDNKDNNKRLYNFSKQFDMLRNINRLLTKNVKNTEWGTLFDSINNYINNELIDWIKDTSSLVKLSTGIQLIGSFIKFLETEKDNVRLETLKTNLLAKELKNITGYDQKQGGWSWAWDAVHNLLA</sequence>
<reference evidence="3 4" key="1">
    <citation type="journal article" date="2009" name="Curr. Microbiol.">
        <title>Molecular cloning and expression of a novel cholinephosphotransferase involved in glycoglycerophospholipid biosynthesis of Mycoplasma fermentans.</title>
        <authorList>
            <person name="Ishida N."/>
            <person name="Irikura D."/>
            <person name="Matsuda K."/>
            <person name="Sato S."/>
            <person name="Asano K."/>
        </authorList>
    </citation>
    <scope>NUCLEOTIDE SEQUENCE [LARGE SCALE GENOMIC DNA]</scope>
    <source>
        <strain evidence="4">ATCC 19989 / NBRC 14854 / NCTC 10117 / PG18</strain>
    </source>
</reference>
<keyword evidence="1" id="KW-0732">Signal</keyword>
<feature type="domain" description="Lipoprotein-associated type-17" evidence="2">
    <location>
        <begin position="140"/>
        <end position="202"/>
    </location>
</feature>
<name>C4XDT4_MYCFP</name>